<proteinExistence type="predicted"/>
<reference evidence="1" key="2">
    <citation type="submission" date="2025-03" db="EMBL/GenBank/DDBJ databases">
        <authorList>
            <consortium name="ELIXIR-Norway"/>
            <consortium name="Elixir Norway"/>
        </authorList>
    </citation>
    <scope>NUCLEOTIDE SEQUENCE</scope>
</reference>
<name>A0AC59YI40_RANTA</name>
<dbReference type="Proteomes" id="UP001162501">
    <property type="component" value="Chromosome 15"/>
</dbReference>
<gene>
    <name evidence="1" type="ORF">MRATA1EN22A_LOCUS6327</name>
</gene>
<accession>A0AC59YI40</accession>
<evidence type="ECO:0000313" key="2">
    <source>
        <dbReference type="Proteomes" id="UP001162501"/>
    </source>
</evidence>
<reference evidence="1" key="1">
    <citation type="submission" date="2023-05" db="EMBL/GenBank/DDBJ databases">
        <authorList>
            <consortium name="ELIXIR-Norway"/>
        </authorList>
    </citation>
    <scope>NUCLEOTIDE SEQUENCE</scope>
</reference>
<dbReference type="EMBL" id="OX596099">
    <property type="protein sequence ID" value="CAM9707486.1"/>
    <property type="molecule type" value="Genomic_DNA"/>
</dbReference>
<evidence type="ECO:0000313" key="1">
    <source>
        <dbReference type="EMBL" id="CAM9707486.1"/>
    </source>
</evidence>
<protein>
    <submittedName>
        <fullName evidence="1">Uncharacterized protein</fullName>
    </submittedName>
</protein>
<organism evidence="1 2">
    <name type="scientific">Rangifer tarandus platyrhynchus</name>
    <name type="common">Svalbard reindeer</name>
    <dbReference type="NCBI Taxonomy" id="3082113"/>
    <lineage>
        <taxon>Eukaryota</taxon>
        <taxon>Metazoa</taxon>
        <taxon>Chordata</taxon>
        <taxon>Craniata</taxon>
        <taxon>Vertebrata</taxon>
        <taxon>Euteleostomi</taxon>
        <taxon>Mammalia</taxon>
        <taxon>Eutheria</taxon>
        <taxon>Laurasiatheria</taxon>
        <taxon>Artiodactyla</taxon>
        <taxon>Ruminantia</taxon>
        <taxon>Pecora</taxon>
        <taxon>Cervidae</taxon>
        <taxon>Odocoileinae</taxon>
        <taxon>Rangifer</taxon>
    </lineage>
</organism>
<sequence length="370" mass="38193">MQVEPRRVCPASGASPGIRSSELIRVVAPARPSFSSLVWTDRASVHSSVDLFRPLMSCLRGRGGVAPATRRLDHPERGLRARSRLSWVHTGHGIPSTGCACCLALRPPALAVFRGFLLLTAALVGVSCSLPWSNPGSTFTLSHLPGVHMPGSLSSGNALPRGHTCVAAADHWREPGPAPRAESALLAQGRVSSPPQTGALPGIHGAGRPGRQGPTSSPPAEQRTGYPRPWIRESTPPCRVVGTAPGSPQVDADGVLGPLTEGTPQPAPRRHRGPAHPGHRGETCQDRQPPGHHPPARRGGSSPGAPPVTQPRGSSPCGAHGLPSATPQRRGFILNGRRLLAGTGGHGGVGGWGPQWVGVGGYGGWGVDGG</sequence>